<dbReference type="SUPFAM" id="SSF46785">
    <property type="entry name" value="Winged helix' DNA-binding domain"/>
    <property type="match status" value="1"/>
</dbReference>
<feature type="region of interest" description="Disordered" evidence="4">
    <location>
        <begin position="507"/>
        <end position="545"/>
    </location>
</feature>
<evidence type="ECO:0000313" key="7">
    <source>
        <dbReference type="Proteomes" id="UP001168877"/>
    </source>
</evidence>
<dbReference type="Gene3D" id="1.10.10.10">
    <property type="entry name" value="Winged helix-like DNA-binding domain superfamily/Winged helix DNA-binding domain"/>
    <property type="match status" value="1"/>
</dbReference>
<feature type="compositionally biased region" description="Polar residues" evidence="4">
    <location>
        <begin position="83"/>
        <end position="93"/>
    </location>
</feature>
<comment type="subcellular location">
    <subcellularLocation>
        <location evidence="1">Nucleus</location>
    </subcellularLocation>
</comment>
<evidence type="ECO:0000313" key="6">
    <source>
        <dbReference type="EMBL" id="KAK0605072.1"/>
    </source>
</evidence>
<dbReference type="SMART" id="SM00384">
    <property type="entry name" value="AT_hook"/>
    <property type="match status" value="6"/>
</dbReference>
<dbReference type="InterPro" id="IPR036390">
    <property type="entry name" value="WH_DNA-bd_sf"/>
</dbReference>
<dbReference type="InterPro" id="IPR017956">
    <property type="entry name" value="AT_hook_DNA-bd_motif"/>
</dbReference>
<feature type="region of interest" description="Disordered" evidence="4">
    <location>
        <begin position="64"/>
        <end position="104"/>
    </location>
</feature>
<keyword evidence="3" id="KW-0539">Nucleus</keyword>
<dbReference type="Proteomes" id="UP001168877">
    <property type="component" value="Unassembled WGS sequence"/>
</dbReference>
<dbReference type="AlphaFoldDB" id="A0AA39TDK3"/>
<keyword evidence="2" id="KW-0238">DNA-binding</keyword>
<reference evidence="6" key="2">
    <citation type="submission" date="2023-06" db="EMBL/GenBank/DDBJ databases">
        <authorList>
            <person name="Swenson N.G."/>
            <person name="Wegrzyn J.L."/>
            <person name="Mcevoy S.L."/>
        </authorList>
    </citation>
    <scope>NUCLEOTIDE SEQUENCE</scope>
    <source>
        <strain evidence="6">NS2018</strain>
        <tissue evidence="6">Leaf</tissue>
    </source>
</reference>
<name>A0AA39TDK3_ACESA</name>
<dbReference type="InterPro" id="IPR036388">
    <property type="entry name" value="WH-like_DNA-bd_sf"/>
</dbReference>
<evidence type="ECO:0000259" key="5">
    <source>
        <dbReference type="PROSITE" id="PS51504"/>
    </source>
</evidence>
<sequence length="545" mass="59548">MIYATITTLKKKNRSSKIVIGKHIEQSYSNLPANHSTLLTQHLQRLKNTGHLLMVKKSYKLPRCDAPVPETNNNNNQDNAVNISSSAHGSKTSRGPGRPPKNLNAVKAQPVSVSIGLVDQTPHLTPAKRGRGRQISGPPVGLGGRADAVVPKLKRRTKRHVGRPKKVQVQVQVQAQSISDAVGEADAVVSKSQVQAQAQPILTVPKSKSRTRRSVGRPRKVQVQAQPISNAVSKADEAVPKSQVQTQLISDAVGKANAAVPKSQVQASQAQPILTVPKSKRRTRRVVGRPRKVQVQAQPILDAVGKADAAVPKSQADAAVPKSQVQAQAQPQPILTVPKSKRRTRRPVGRPRKVQAQAQPILTVPKSKRRTRRPVRRPKKVQAQPILDAVGEADASVPKSQVQAQAQPILTVPKSKRMTRRPVGRPRKALTTELDLKERQLTAATAANEKSTALTAKLDLKDHQLTAANEKLKMETPKPKYPPPITMLPFVMKRKCTSDGRLILTMEKPHDDDEEMKAHRSNDDDVKDVNVSESGSNNSFVENYN</sequence>
<dbReference type="GO" id="GO:0030261">
    <property type="term" value="P:chromosome condensation"/>
    <property type="evidence" value="ECO:0007669"/>
    <property type="project" value="TreeGrafter"/>
</dbReference>
<protein>
    <recommendedName>
        <fullName evidence="5">H15 domain-containing protein</fullName>
    </recommendedName>
</protein>
<dbReference type="GO" id="GO:0005730">
    <property type="term" value="C:nucleolus"/>
    <property type="evidence" value="ECO:0007669"/>
    <property type="project" value="TreeGrafter"/>
</dbReference>
<feature type="compositionally biased region" description="Polar residues" evidence="4">
    <location>
        <begin position="323"/>
        <end position="333"/>
    </location>
</feature>
<feature type="domain" description="H15" evidence="5">
    <location>
        <begin position="1"/>
        <end position="63"/>
    </location>
</feature>
<dbReference type="PROSITE" id="PS51504">
    <property type="entry name" value="H15"/>
    <property type="match status" value="1"/>
</dbReference>
<keyword evidence="7" id="KW-1185">Reference proteome</keyword>
<feature type="region of interest" description="Disordered" evidence="4">
    <location>
        <begin position="314"/>
        <end position="358"/>
    </location>
</feature>
<dbReference type="GO" id="GO:0003690">
    <property type="term" value="F:double-stranded DNA binding"/>
    <property type="evidence" value="ECO:0007669"/>
    <property type="project" value="TreeGrafter"/>
</dbReference>
<feature type="region of interest" description="Disordered" evidence="4">
    <location>
        <begin position="122"/>
        <end position="145"/>
    </location>
</feature>
<feature type="compositionally biased region" description="Polar residues" evidence="4">
    <location>
        <begin position="532"/>
        <end position="545"/>
    </location>
</feature>
<dbReference type="InterPro" id="IPR046431">
    <property type="entry name" value="FAF_dom"/>
</dbReference>
<dbReference type="GO" id="GO:0045910">
    <property type="term" value="P:negative regulation of DNA recombination"/>
    <property type="evidence" value="ECO:0007669"/>
    <property type="project" value="TreeGrafter"/>
</dbReference>
<evidence type="ECO:0000256" key="1">
    <source>
        <dbReference type="ARBA" id="ARBA00004123"/>
    </source>
</evidence>
<evidence type="ECO:0000256" key="2">
    <source>
        <dbReference type="ARBA" id="ARBA00023125"/>
    </source>
</evidence>
<dbReference type="GO" id="GO:0031492">
    <property type="term" value="F:nucleosomal DNA binding"/>
    <property type="evidence" value="ECO:0007669"/>
    <property type="project" value="TreeGrafter"/>
</dbReference>
<reference evidence="6" key="1">
    <citation type="journal article" date="2022" name="Plant J.">
        <title>Strategies of tolerance reflected in two North American maple genomes.</title>
        <authorList>
            <person name="McEvoy S.L."/>
            <person name="Sezen U.U."/>
            <person name="Trouern-Trend A."/>
            <person name="McMahon S.M."/>
            <person name="Schaberg P.G."/>
            <person name="Yang J."/>
            <person name="Wegrzyn J.L."/>
            <person name="Swenson N.G."/>
        </authorList>
    </citation>
    <scope>NUCLEOTIDE SEQUENCE</scope>
    <source>
        <strain evidence="6">NS2018</strain>
    </source>
</reference>
<dbReference type="PANTHER" id="PTHR11467:SF29">
    <property type="entry name" value="OS03G0711600 PROTEIN"/>
    <property type="match status" value="1"/>
</dbReference>
<evidence type="ECO:0000256" key="4">
    <source>
        <dbReference type="SAM" id="MobiDB-lite"/>
    </source>
</evidence>
<dbReference type="EMBL" id="JAUESC010000002">
    <property type="protein sequence ID" value="KAK0605072.1"/>
    <property type="molecule type" value="Genomic_DNA"/>
</dbReference>
<gene>
    <name evidence="6" type="ORF">LWI29_022489</name>
</gene>
<accession>A0AA39TDK3</accession>
<dbReference type="Pfam" id="PF00538">
    <property type="entry name" value="Linker_histone"/>
    <property type="match status" value="1"/>
</dbReference>
<dbReference type="GO" id="GO:0000786">
    <property type="term" value="C:nucleosome"/>
    <property type="evidence" value="ECO:0007669"/>
    <property type="project" value="InterPro"/>
</dbReference>
<feature type="compositionally biased region" description="Low complexity" evidence="4">
    <location>
        <begin position="72"/>
        <end position="82"/>
    </location>
</feature>
<feature type="compositionally biased region" description="Basic residues" evidence="4">
    <location>
        <begin position="339"/>
        <end position="353"/>
    </location>
</feature>
<dbReference type="Pfam" id="PF11250">
    <property type="entry name" value="FAF"/>
    <property type="match status" value="1"/>
</dbReference>
<dbReference type="GO" id="GO:0006334">
    <property type="term" value="P:nucleosome assembly"/>
    <property type="evidence" value="ECO:0007669"/>
    <property type="project" value="InterPro"/>
</dbReference>
<evidence type="ECO:0000256" key="3">
    <source>
        <dbReference type="ARBA" id="ARBA00023242"/>
    </source>
</evidence>
<organism evidence="6 7">
    <name type="scientific">Acer saccharum</name>
    <name type="common">Sugar maple</name>
    <dbReference type="NCBI Taxonomy" id="4024"/>
    <lineage>
        <taxon>Eukaryota</taxon>
        <taxon>Viridiplantae</taxon>
        <taxon>Streptophyta</taxon>
        <taxon>Embryophyta</taxon>
        <taxon>Tracheophyta</taxon>
        <taxon>Spermatophyta</taxon>
        <taxon>Magnoliopsida</taxon>
        <taxon>eudicotyledons</taxon>
        <taxon>Gunneridae</taxon>
        <taxon>Pentapetalae</taxon>
        <taxon>rosids</taxon>
        <taxon>malvids</taxon>
        <taxon>Sapindales</taxon>
        <taxon>Sapindaceae</taxon>
        <taxon>Hippocastanoideae</taxon>
        <taxon>Acereae</taxon>
        <taxon>Acer</taxon>
    </lineage>
</organism>
<proteinExistence type="predicted"/>
<dbReference type="PANTHER" id="PTHR11467">
    <property type="entry name" value="HISTONE H1"/>
    <property type="match status" value="1"/>
</dbReference>
<feature type="compositionally biased region" description="Basic and acidic residues" evidence="4">
    <location>
        <begin position="507"/>
        <end position="530"/>
    </location>
</feature>
<dbReference type="InterPro" id="IPR005818">
    <property type="entry name" value="Histone_H1/H5_H15"/>
</dbReference>
<dbReference type="SMART" id="SM00526">
    <property type="entry name" value="H15"/>
    <property type="match status" value="1"/>
</dbReference>
<comment type="caution">
    <text evidence="6">The sequence shown here is derived from an EMBL/GenBank/DDBJ whole genome shotgun (WGS) entry which is preliminary data.</text>
</comment>